<dbReference type="InterPro" id="IPR016024">
    <property type="entry name" value="ARM-type_fold"/>
</dbReference>
<dbReference type="Pfam" id="PF08620">
    <property type="entry name" value="RPAP1_C"/>
    <property type="match status" value="1"/>
</dbReference>
<dbReference type="OrthoDB" id="348201at2759"/>
<feature type="compositionally biased region" description="Low complexity" evidence="1">
    <location>
        <begin position="1"/>
        <end position="16"/>
    </location>
</feature>
<dbReference type="STRING" id="947166.A0A1D1W3U1"/>
<dbReference type="PANTHER" id="PTHR21483">
    <property type="entry name" value="RNA POLYMERASE II-ASSOCIATED PROTEIN 1"/>
    <property type="match status" value="1"/>
</dbReference>
<protein>
    <recommendedName>
        <fullName evidence="2">RPAP1 C-terminal domain-containing protein</fullName>
    </recommendedName>
</protein>
<name>A0A1D1W3U1_RAMVA</name>
<dbReference type="InterPro" id="IPR039913">
    <property type="entry name" value="RPAP1/Rba50"/>
</dbReference>
<evidence type="ECO:0000313" key="4">
    <source>
        <dbReference type="Proteomes" id="UP000186922"/>
    </source>
</evidence>
<sequence length="697" mass="77785">MQQSSVSNPNSAAPAKPRSRYYMQKMREKQILTGNAIELPAEPTPETQTVLPKNSEAASVANTSSVSLGTDGPAILPKPKIEKLAEGSYLKIEELNLEGVVEKQKLAWMDGNVPDTKPVFGVTSFDEKGTFEARFDAKGNILPPDTVVPVTAGLHHHGADPEKPGYTLVEILTLLQSSSPPQKLWALKTFSAILHKAKHSLYDEYLSGSLLAKMVDEDMILPLRFLLDSTSLPLIAAALTALESLLVNDIDEFVMEEILTVDRDPYFFELCPEVTTDNETPDESEVLDAQLIKQDVVKGFLRTGILRRIEYLLHSFSDSLEPSTIVSIFRITTRFVQHSVEIAQKICTEESSLLDILMSDAMTVKAPLSQMRLLRVVTSVLGPVSRPWAMKMYQQPSRWIVALRNVIADPTVRDLVTESLNLLIVLSHYGFCPQNLRDIEDIFPQLIHSAAPKPDGTLTAWDSACSARVLTFLGQCLALSDTKRPLVTDAMAVLVFRNILNGYMTMKNTLNSDQEEKCRRLRSAYLFYAVRYCRQERHDYVRLSAVMVQDICEFLPVILNECSGVISQSSYTKKRVSSISHADAESLPSYGVLLHGGDALHPVLQHRHTMGLIIHALDLLVVAATEFKAISKLSTGLAKFLKDIPEYSQMPKDFWMSYAVRVLANAVRLSLRILEVFPGFLSIHRLVPFLKLEFVSR</sequence>
<evidence type="ECO:0000259" key="2">
    <source>
        <dbReference type="Pfam" id="PF08620"/>
    </source>
</evidence>
<gene>
    <name evidence="3" type="primary">RvY_17893</name>
    <name evidence="3" type="synonym">RvY_17893.1</name>
    <name evidence="3" type="ORF">RvY_17893-1</name>
</gene>
<evidence type="ECO:0000256" key="1">
    <source>
        <dbReference type="SAM" id="MobiDB-lite"/>
    </source>
</evidence>
<keyword evidence="4" id="KW-1185">Reference proteome</keyword>
<proteinExistence type="predicted"/>
<dbReference type="Proteomes" id="UP000186922">
    <property type="component" value="Unassembled WGS sequence"/>
</dbReference>
<dbReference type="AlphaFoldDB" id="A0A1D1W3U1"/>
<dbReference type="EMBL" id="BDGG01000017">
    <property type="protein sequence ID" value="GAV08160.1"/>
    <property type="molecule type" value="Genomic_DNA"/>
</dbReference>
<dbReference type="PANTHER" id="PTHR21483:SF18">
    <property type="entry name" value="RNA POLYMERASE II-ASSOCIATED PROTEIN 1"/>
    <property type="match status" value="1"/>
</dbReference>
<comment type="caution">
    <text evidence="3">The sequence shown here is derived from an EMBL/GenBank/DDBJ whole genome shotgun (WGS) entry which is preliminary data.</text>
</comment>
<reference evidence="3 4" key="1">
    <citation type="journal article" date="2016" name="Nat. Commun.">
        <title>Extremotolerant tardigrade genome and improved radiotolerance of human cultured cells by tardigrade-unique protein.</title>
        <authorList>
            <person name="Hashimoto T."/>
            <person name="Horikawa D.D."/>
            <person name="Saito Y."/>
            <person name="Kuwahara H."/>
            <person name="Kozuka-Hata H."/>
            <person name="Shin-I T."/>
            <person name="Minakuchi Y."/>
            <person name="Ohishi K."/>
            <person name="Motoyama A."/>
            <person name="Aizu T."/>
            <person name="Enomoto A."/>
            <person name="Kondo K."/>
            <person name="Tanaka S."/>
            <person name="Hara Y."/>
            <person name="Koshikawa S."/>
            <person name="Sagara H."/>
            <person name="Miura T."/>
            <person name="Yokobori S."/>
            <person name="Miyagawa K."/>
            <person name="Suzuki Y."/>
            <person name="Kubo T."/>
            <person name="Oyama M."/>
            <person name="Kohara Y."/>
            <person name="Fujiyama A."/>
            <person name="Arakawa K."/>
            <person name="Katayama T."/>
            <person name="Toyoda A."/>
            <person name="Kunieda T."/>
        </authorList>
    </citation>
    <scope>NUCLEOTIDE SEQUENCE [LARGE SCALE GENOMIC DNA]</scope>
    <source>
        <strain evidence="3 4">YOKOZUNA-1</strain>
    </source>
</reference>
<dbReference type="SUPFAM" id="SSF48371">
    <property type="entry name" value="ARM repeat"/>
    <property type="match status" value="1"/>
</dbReference>
<feature type="compositionally biased region" description="Polar residues" evidence="1">
    <location>
        <begin position="45"/>
        <end position="57"/>
    </location>
</feature>
<dbReference type="InterPro" id="IPR013929">
    <property type="entry name" value="RPAP1_C"/>
</dbReference>
<evidence type="ECO:0000313" key="3">
    <source>
        <dbReference type="EMBL" id="GAV08160.1"/>
    </source>
</evidence>
<feature type="domain" description="RPAP1 C-terminal" evidence="2">
    <location>
        <begin position="132"/>
        <end position="197"/>
    </location>
</feature>
<organism evidence="3 4">
    <name type="scientific">Ramazzottius varieornatus</name>
    <name type="common">Water bear</name>
    <name type="synonym">Tardigrade</name>
    <dbReference type="NCBI Taxonomy" id="947166"/>
    <lineage>
        <taxon>Eukaryota</taxon>
        <taxon>Metazoa</taxon>
        <taxon>Ecdysozoa</taxon>
        <taxon>Tardigrada</taxon>
        <taxon>Eutardigrada</taxon>
        <taxon>Parachela</taxon>
        <taxon>Hypsibioidea</taxon>
        <taxon>Ramazzottiidae</taxon>
        <taxon>Ramazzottius</taxon>
    </lineage>
</organism>
<feature type="region of interest" description="Disordered" evidence="1">
    <location>
        <begin position="1"/>
        <end position="57"/>
    </location>
</feature>
<accession>A0A1D1W3U1</accession>
<dbReference type="GO" id="GO:0006366">
    <property type="term" value="P:transcription by RNA polymerase II"/>
    <property type="evidence" value="ECO:0007669"/>
    <property type="project" value="InterPro"/>
</dbReference>